<keyword evidence="11" id="KW-0131">Cell cycle</keyword>
<evidence type="ECO:0000256" key="10">
    <source>
        <dbReference type="ARBA" id="ARBA00023242"/>
    </source>
</evidence>
<evidence type="ECO:0008006" key="19">
    <source>
        <dbReference type="Google" id="ProtNLM"/>
    </source>
</evidence>
<evidence type="ECO:0000259" key="16">
    <source>
        <dbReference type="PROSITE" id="PS50103"/>
    </source>
</evidence>
<name>A0A507ECK4_9FUNG</name>
<keyword evidence="18" id="KW-1185">Reference proteome</keyword>
<dbReference type="Pfam" id="PF16131">
    <property type="entry name" value="Torus"/>
    <property type="match status" value="1"/>
</dbReference>
<dbReference type="InterPro" id="IPR032297">
    <property type="entry name" value="Torus"/>
</dbReference>
<dbReference type="InterPro" id="IPR012677">
    <property type="entry name" value="Nucleotide-bd_a/b_plait_sf"/>
</dbReference>
<feature type="domain" description="RRM" evidence="15">
    <location>
        <begin position="124"/>
        <end position="199"/>
    </location>
</feature>
<protein>
    <recommendedName>
        <fullName evidence="19">Pre-mRNA-splicing factor CWC2</fullName>
    </recommendedName>
</protein>
<evidence type="ECO:0000256" key="8">
    <source>
        <dbReference type="ARBA" id="ARBA00022884"/>
    </source>
</evidence>
<dbReference type="GO" id="GO:0071006">
    <property type="term" value="C:U2-type catalytic step 1 spliceosome"/>
    <property type="evidence" value="ECO:0007669"/>
    <property type="project" value="TreeGrafter"/>
</dbReference>
<dbReference type="PANTHER" id="PTHR14089">
    <property type="entry name" value="PRE-MRNA-SPLICING FACTOR RBM22"/>
    <property type="match status" value="1"/>
</dbReference>
<feature type="zinc finger region" description="C3H1-type" evidence="13">
    <location>
        <begin position="61"/>
        <end position="88"/>
    </location>
</feature>
<dbReference type="GO" id="GO:0017070">
    <property type="term" value="F:U6 snRNA binding"/>
    <property type="evidence" value="ECO:0007669"/>
    <property type="project" value="TreeGrafter"/>
</dbReference>
<evidence type="ECO:0000256" key="9">
    <source>
        <dbReference type="ARBA" id="ARBA00023187"/>
    </source>
</evidence>
<dbReference type="PROSITE" id="PS50102">
    <property type="entry name" value="RRM"/>
    <property type="match status" value="1"/>
</dbReference>
<comment type="subcellular location">
    <subcellularLocation>
        <location evidence="1">Nucleus</location>
    </subcellularLocation>
</comment>
<evidence type="ECO:0000259" key="15">
    <source>
        <dbReference type="PROSITE" id="PS50102"/>
    </source>
</evidence>
<dbReference type="Gene3D" id="3.30.70.330">
    <property type="match status" value="1"/>
</dbReference>
<evidence type="ECO:0000256" key="6">
    <source>
        <dbReference type="ARBA" id="ARBA00022771"/>
    </source>
</evidence>
<dbReference type="EMBL" id="QEAQ01000010">
    <property type="protein sequence ID" value="TPX61075.1"/>
    <property type="molecule type" value="Genomic_DNA"/>
</dbReference>
<evidence type="ECO:0000256" key="7">
    <source>
        <dbReference type="ARBA" id="ARBA00022833"/>
    </source>
</evidence>
<dbReference type="CDD" id="cd12360">
    <property type="entry name" value="RRM_cwf2"/>
    <property type="match status" value="1"/>
</dbReference>
<keyword evidence="4 13" id="KW-0479">Metal-binding</keyword>
<dbReference type="GO" id="GO:0006397">
    <property type="term" value="P:mRNA processing"/>
    <property type="evidence" value="ECO:0007669"/>
    <property type="project" value="UniProtKB-KW"/>
</dbReference>
<evidence type="ECO:0000256" key="13">
    <source>
        <dbReference type="PROSITE-ProRule" id="PRU00723"/>
    </source>
</evidence>
<dbReference type="GO" id="GO:0036002">
    <property type="term" value="F:pre-mRNA binding"/>
    <property type="evidence" value="ECO:0007669"/>
    <property type="project" value="TreeGrafter"/>
</dbReference>
<keyword evidence="9" id="KW-0508">mRNA splicing</keyword>
<dbReference type="GO" id="GO:0000974">
    <property type="term" value="C:Prp19 complex"/>
    <property type="evidence" value="ECO:0007669"/>
    <property type="project" value="TreeGrafter"/>
</dbReference>
<evidence type="ECO:0000313" key="18">
    <source>
        <dbReference type="Proteomes" id="UP000318582"/>
    </source>
</evidence>
<dbReference type="InterPro" id="IPR039171">
    <property type="entry name" value="Cwc2/Slt11"/>
</dbReference>
<sequence length="390" mass="43839">MDRPARKQVSAPAKATVNVEQGGNFNIWYNRWSGEGRKHKALEKAERRCNMKRDMGYTKAQPGSLFCVHFSRGCCMKGEECQYWHRAPIPEDREDQTHDCFGRERFREDREDMGGVGSFERDNRTLYVGNIKAPTSEMEEIVRRHFGDWGEIEHINILFSKNVAFVRYVKRYNAEFAREAMYGQSLDSNEILNVRWATEDPNPRVKDMKKRKVEEHISDMVQKNLPQIGDMGTILDYENYYSESGAIEVPPAKAAKVEESETFAFLKDASNAAYGEDSTTQAADGSYNGWMWDGIGWRYVGEAGAAQQQAYTDGAATGEQAAYDEEAYRNWYYAQAAQADENGSHATAEAPAEAPVDTESSTATSNKNDKPKAGLSSLAGYGSDESDTAE</sequence>
<evidence type="ECO:0000256" key="12">
    <source>
        <dbReference type="PROSITE-ProRule" id="PRU00176"/>
    </source>
</evidence>
<dbReference type="FunFam" id="3.30.70.330:FF:000502">
    <property type="entry name" value="Pre-mRNA-splicing factor cwc2, putative"/>
    <property type="match status" value="1"/>
</dbReference>
<comment type="similarity">
    <text evidence="2">Belongs to the RRM CWC2 family.</text>
</comment>
<dbReference type="GO" id="GO:0071007">
    <property type="term" value="C:U2-type catalytic step 2 spliceosome"/>
    <property type="evidence" value="ECO:0007669"/>
    <property type="project" value="TreeGrafter"/>
</dbReference>
<dbReference type="AlphaFoldDB" id="A0A507ECK4"/>
<evidence type="ECO:0000256" key="5">
    <source>
        <dbReference type="ARBA" id="ARBA00022728"/>
    </source>
</evidence>
<dbReference type="InterPro" id="IPR000504">
    <property type="entry name" value="RRM_dom"/>
</dbReference>
<comment type="caution">
    <text evidence="17">The sequence shown here is derived from an EMBL/GenBank/DDBJ whole genome shotgun (WGS) entry which is preliminary data.</text>
</comment>
<proteinExistence type="inferred from homology"/>
<evidence type="ECO:0000256" key="1">
    <source>
        <dbReference type="ARBA" id="ARBA00004123"/>
    </source>
</evidence>
<dbReference type="SUPFAM" id="SSF54928">
    <property type="entry name" value="RNA-binding domain, RBD"/>
    <property type="match status" value="1"/>
</dbReference>
<keyword evidence="8 12" id="KW-0694">RNA-binding</keyword>
<keyword evidence="7 13" id="KW-0862">Zinc</keyword>
<dbReference type="Pfam" id="PF00076">
    <property type="entry name" value="RRM_1"/>
    <property type="match status" value="1"/>
</dbReference>
<dbReference type="PANTHER" id="PTHR14089:SF2">
    <property type="entry name" value="PRE-MRNA-SPLICING FACTOR CWC2"/>
    <property type="match status" value="1"/>
</dbReference>
<organism evidence="17 18">
    <name type="scientific">Powellomyces hirtus</name>
    <dbReference type="NCBI Taxonomy" id="109895"/>
    <lineage>
        <taxon>Eukaryota</taxon>
        <taxon>Fungi</taxon>
        <taxon>Fungi incertae sedis</taxon>
        <taxon>Chytridiomycota</taxon>
        <taxon>Chytridiomycota incertae sedis</taxon>
        <taxon>Chytridiomycetes</taxon>
        <taxon>Spizellomycetales</taxon>
        <taxon>Powellomycetaceae</taxon>
        <taxon>Powellomyces</taxon>
    </lineage>
</organism>
<dbReference type="Proteomes" id="UP000318582">
    <property type="component" value="Unassembled WGS sequence"/>
</dbReference>
<evidence type="ECO:0000256" key="3">
    <source>
        <dbReference type="ARBA" id="ARBA00022664"/>
    </source>
</evidence>
<gene>
    <name evidence="17" type="ORF">PhCBS80983_g01357</name>
</gene>
<keyword evidence="5" id="KW-0747">Spliceosome</keyword>
<dbReference type="GO" id="GO:0008380">
    <property type="term" value="P:RNA splicing"/>
    <property type="evidence" value="ECO:0007669"/>
    <property type="project" value="UniProtKB-KW"/>
</dbReference>
<dbReference type="GO" id="GO:0008270">
    <property type="term" value="F:zinc ion binding"/>
    <property type="evidence" value="ECO:0007669"/>
    <property type="project" value="UniProtKB-KW"/>
</dbReference>
<feature type="region of interest" description="Disordered" evidence="14">
    <location>
        <begin position="340"/>
        <end position="390"/>
    </location>
</feature>
<keyword evidence="3" id="KW-0507">mRNA processing</keyword>
<keyword evidence="10" id="KW-0539">Nucleus</keyword>
<dbReference type="STRING" id="109895.A0A507ECK4"/>
<keyword evidence="6 13" id="KW-0863">Zinc-finger</keyword>
<dbReference type="InterPro" id="IPR035979">
    <property type="entry name" value="RBD_domain_sf"/>
</dbReference>
<evidence type="ECO:0000256" key="4">
    <source>
        <dbReference type="ARBA" id="ARBA00022723"/>
    </source>
</evidence>
<reference evidence="17 18" key="1">
    <citation type="journal article" date="2019" name="Sci. Rep.">
        <title>Comparative genomics of chytrid fungi reveal insights into the obligate biotrophic and pathogenic lifestyle of Synchytrium endobioticum.</title>
        <authorList>
            <person name="van de Vossenberg B.T.L.H."/>
            <person name="Warris S."/>
            <person name="Nguyen H.D.T."/>
            <person name="van Gent-Pelzer M.P.E."/>
            <person name="Joly D.L."/>
            <person name="van de Geest H.C."/>
            <person name="Bonants P.J.M."/>
            <person name="Smith D.S."/>
            <person name="Levesque C.A."/>
            <person name="van der Lee T.A.J."/>
        </authorList>
    </citation>
    <scope>NUCLEOTIDE SEQUENCE [LARGE SCALE GENOMIC DNA]</scope>
    <source>
        <strain evidence="17 18">CBS 809.83</strain>
    </source>
</reference>
<evidence type="ECO:0000313" key="17">
    <source>
        <dbReference type="EMBL" id="TPX61075.1"/>
    </source>
</evidence>
<evidence type="ECO:0000256" key="11">
    <source>
        <dbReference type="ARBA" id="ARBA00023306"/>
    </source>
</evidence>
<dbReference type="SUPFAM" id="SSF90229">
    <property type="entry name" value="CCCH zinc finger"/>
    <property type="match status" value="1"/>
</dbReference>
<dbReference type="InterPro" id="IPR034181">
    <property type="entry name" value="Cwc2_RRM"/>
</dbReference>
<dbReference type="InterPro" id="IPR000571">
    <property type="entry name" value="Znf_CCCH"/>
</dbReference>
<accession>A0A507ECK4</accession>
<dbReference type="InterPro" id="IPR036855">
    <property type="entry name" value="Znf_CCCH_sf"/>
</dbReference>
<dbReference type="SMART" id="SM00360">
    <property type="entry name" value="RRM"/>
    <property type="match status" value="1"/>
</dbReference>
<evidence type="ECO:0000256" key="2">
    <source>
        <dbReference type="ARBA" id="ARBA00008024"/>
    </source>
</evidence>
<feature type="domain" description="C3H1-type" evidence="16">
    <location>
        <begin position="61"/>
        <end position="88"/>
    </location>
</feature>
<evidence type="ECO:0000256" key="14">
    <source>
        <dbReference type="SAM" id="MobiDB-lite"/>
    </source>
</evidence>
<dbReference type="PROSITE" id="PS50103">
    <property type="entry name" value="ZF_C3H1"/>
    <property type="match status" value="1"/>
</dbReference>